<dbReference type="Gene3D" id="2.40.128.20">
    <property type="match status" value="2"/>
</dbReference>
<dbReference type="AlphaFoldDB" id="A0A401ILV1"/>
<dbReference type="InterPro" id="IPR048378">
    <property type="entry name" value="BFA1-like_C"/>
</dbReference>
<evidence type="ECO:0000313" key="4">
    <source>
        <dbReference type="Proteomes" id="UP000287247"/>
    </source>
</evidence>
<dbReference type="OrthoDB" id="465937at2"/>
<feature type="domain" description="DUF3598" evidence="1">
    <location>
        <begin position="7"/>
        <end position="157"/>
    </location>
</feature>
<reference evidence="4" key="1">
    <citation type="submission" date="2017-05" db="EMBL/GenBank/DDBJ databases">
        <title>Physiological properties and genetic analysis related to exopolysaccharide production of fresh-water unicellular cyanobacterium Aphanothece sacrum, Suizenji Nori, that has been cultured as a food source in Japan.</title>
        <authorList>
            <person name="Kanesaki Y."/>
            <person name="Yoshikawa S."/>
            <person name="Ohki K."/>
        </authorList>
    </citation>
    <scope>NUCLEOTIDE SEQUENCE [LARGE SCALE GENOMIC DNA]</scope>
    <source>
        <strain evidence="4">FPU1</strain>
    </source>
</reference>
<accession>A0A401ILV1</accession>
<dbReference type="Pfam" id="PF21053">
    <property type="entry name" value="BFA1_C"/>
    <property type="match status" value="1"/>
</dbReference>
<keyword evidence="4" id="KW-1185">Reference proteome</keyword>
<dbReference type="Pfam" id="PF12204">
    <property type="entry name" value="DUF3598_N"/>
    <property type="match status" value="1"/>
</dbReference>
<comment type="caution">
    <text evidence="3">The sequence shown here is derived from an EMBL/GenBank/DDBJ whole genome shotgun (WGS) entry which is preliminary data.</text>
</comment>
<dbReference type="Proteomes" id="UP000287247">
    <property type="component" value="Unassembled WGS sequence"/>
</dbReference>
<dbReference type="InterPro" id="IPR022017">
    <property type="entry name" value="BFA1-like_DUF3598"/>
</dbReference>
<dbReference type="InterPro" id="IPR012674">
    <property type="entry name" value="Calycin"/>
</dbReference>
<sequence length="263" mass="29955">MASVNLQEQHWTRLFGNVTTEPIPHYGSWTVFSLENTILRNFQGLRILQANEDLTILTHTNKFPQNDGTFQEKSWEIKKETCNLADGLLHPADPTKRSFSILEYGATSWFPQKLIPGIQFSVEFFLKYDPSNDSIGGIYGDNGVLDRIIMIREQLGDFPCEPLTPLTNISGSWQGEKLTMMPDLRILEPEIIPKLILDPSEGQNQTFFLPDQVVLTIPKMVKLGEAFQMFAGRLVTANRYQRLSVMYNELGNFVSLSNETFQC</sequence>
<dbReference type="RefSeq" id="WP_124978623.1">
    <property type="nucleotide sequence ID" value="NZ_BDQK01000016.1"/>
</dbReference>
<name>A0A401ILV1_APHSA</name>
<evidence type="ECO:0000259" key="1">
    <source>
        <dbReference type="Pfam" id="PF12204"/>
    </source>
</evidence>
<dbReference type="SUPFAM" id="SSF50814">
    <property type="entry name" value="Lipocalins"/>
    <property type="match status" value="2"/>
</dbReference>
<evidence type="ECO:0000259" key="2">
    <source>
        <dbReference type="Pfam" id="PF21053"/>
    </source>
</evidence>
<evidence type="ECO:0000313" key="3">
    <source>
        <dbReference type="EMBL" id="GBF82225.1"/>
    </source>
</evidence>
<gene>
    <name evidence="3" type="ORF">AsFPU1_3653</name>
</gene>
<dbReference type="EMBL" id="BDQK01000016">
    <property type="protein sequence ID" value="GBF82225.1"/>
    <property type="molecule type" value="Genomic_DNA"/>
</dbReference>
<feature type="domain" description="Biogenesis factor required for ATP synthase 1-like C-terminal" evidence="2">
    <location>
        <begin position="196"/>
        <end position="257"/>
    </location>
</feature>
<proteinExistence type="predicted"/>
<organism evidence="3 4">
    <name type="scientific">Aphanothece sacrum FPU1</name>
    <dbReference type="NCBI Taxonomy" id="1920663"/>
    <lineage>
        <taxon>Bacteria</taxon>
        <taxon>Bacillati</taxon>
        <taxon>Cyanobacteriota</taxon>
        <taxon>Cyanophyceae</taxon>
        <taxon>Oscillatoriophycideae</taxon>
        <taxon>Chroococcales</taxon>
        <taxon>Aphanothecaceae</taxon>
        <taxon>Aphanothece</taxon>
    </lineage>
</organism>
<protein>
    <submittedName>
        <fullName evidence="3">Uncharacterized protein</fullName>
    </submittedName>
</protein>